<sequence>LIWLIEPLRAAQDQKWSTQLMFNSPNPSRKQMIMDAFAHWTYVASDETTVFADLQSSPHRLANGFIQEILFDATTHTIWADDEDDEHAICDHGSKGLKMFTQQHKCD</sequence>
<evidence type="ECO:0000259" key="4">
    <source>
        <dbReference type="PROSITE" id="PS51158"/>
    </source>
</evidence>
<dbReference type="GO" id="GO:0005524">
    <property type="term" value="F:ATP binding"/>
    <property type="evidence" value="ECO:0007669"/>
    <property type="project" value="InterPro"/>
</dbReference>
<dbReference type="Proteomes" id="UP000217790">
    <property type="component" value="Unassembled WGS sequence"/>
</dbReference>
<accession>A0A2H3CSC7</accession>
<dbReference type="InParanoid" id="A0A2H3CSC7"/>
<dbReference type="OrthoDB" id="301415at2759"/>
<evidence type="ECO:0000256" key="2">
    <source>
        <dbReference type="ARBA" id="ARBA00022679"/>
    </source>
</evidence>
<dbReference type="Pfam" id="PF02816">
    <property type="entry name" value="Alpha_kinase"/>
    <property type="match status" value="1"/>
</dbReference>
<dbReference type="AlphaFoldDB" id="A0A2H3CSC7"/>
<dbReference type="Gene3D" id="3.20.200.10">
    <property type="entry name" value="MHCK/EF2 kinase"/>
    <property type="match status" value="1"/>
</dbReference>
<dbReference type="PROSITE" id="PS51158">
    <property type="entry name" value="ALPHA_KINASE"/>
    <property type="match status" value="1"/>
</dbReference>
<keyword evidence="6" id="KW-1185">Reference proteome</keyword>
<dbReference type="InterPro" id="IPR004166">
    <property type="entry name" value="a-kinase_dom"/>
</dbReference>
<dbReference type="GO" id="GO:0004674">
    <property type="term" value="F:protein serine/threonine kinase activity"/>
    <property type="evidence" value="ECO:0007669"/>
    <property type="project" value="UniProtKB-KW"/>
</dbReference>
<keyword evidence="3" id="KW-0418">Kinase</keyword>
<reference evidence="6" key="1">
    <citation type="journal article" date="2017" name="Nat. Ecol. Evol.">
        <title>Genome expansion and lineage-specific genetic innovations in the forest pathogenic fungi Armillaria.</title>
        <authorList>
            <person name="Sipos G."/>
            <person name="Prasanna A.N."/>
            <person name="Walter M.C."/>
            <person name="O'Connor E."/>
            <person name="Balint B."/>
            <person name="Krizsan K."/>
            <person name="Kiss B."/>
            <person name="Hess J."/>
            <person name="Varga T."/>
            <person name="Slot J."/>
            <person name="Riley R."/>
            <person name="Boka B."/>
            <person name="Rigling D."/>
            <person name="Barry K."/>
            <person name="Lee J."/>
            <person name="Mihaltcheva S."/>
            <person name="LaButti K."/>
            <person name="Lipzen A."/>
            <person name="Waldron R."/>
            <person name="Moloney N.M."/>
            <person name="Sperisen C."/>
            <person name="Kredics L."/>
            <person name="Vagvoelgyi C."/>
            <person name="Patrignani A."/>
            <person name="Fitzpatrick D."/>
            <person name="Nagy I."/>
            <person name="Doyle S."/>
            <person name="Anderson J.B."/>
            <person name="Grigoriev I.V."/>
            <person name="Gueldener U."/>
            <person name="Muensterkoetter M."/>
            <person name="Nagy L.G."/>
        </authorList>
    </citation>
    <scope>NUCLEOTIDE SEQUENCE [LARGE SCALE GENOMIC DNA]</scope>
    <source>
        <strain evidence="6">Ar21-2</strain>
    </source>
</reference>
<keyword evidence="2" id="KW-0808">Transferase</keyword>
<dbReference type="EMBL" id="KZ293861">
    <property type="protein sequence ID" value="PBK79023.1"/>
    <property type="molecule type" value="Genomic_DNA"/>
</dbReference>
<evidence type="ECO:0000256" key="1">
    <source>
        <dbReference type="ARBA" id="ARBA00022527"/>
    </source>
</evidence>
<organism evidence="5 6">
    <name type="scientific">Armillaria gallica</name>
    <name type="common">Bulbous honey fungus</name>
    <name type="synonym">Armillaria bulbosa</name>
    <dbReference type="NCBI Taxonomy" id="47427"/>
    <lineage>
        <taxon>Eukaryota</taxon>
        <taxon>Fungi</taxon>
        <taxon>Dikarya</taxon>
        <taxon>Basidiomycota</taxon>
        <taxon>Agaricomycotina</taxon>
        <taxon>Agaricomycetes</taxon>
        <taxon>Agaricomycetidae</taxon>
        <taxon>Agaricales</taxon>
        <taxon>Marasmiineae</taxon>
        <taxon>Physalacriaceae</taxon>
        <taxon>Armillaria</taxon>
    </lineage>
</organism>
<protein>
    <recommendedName>
        <fullName evidence="4">Alpha-type protein kinase domain-containing protein</fullName>
    </recommendedName>
</protein>
<evidence type="ECO:0000313" key="6">
    <source>
        <dbReference type="Proteomes" id="UP000217790"/>
    </source>
</evidence>
<proteinExistence type="predicted"/>
<dbReference type="SUPFAM" id="SSF56112">
    <property type="entry name" value="Protein kinase-like (PK-like)"/>
    <property type="match status" value="1"/>
</dbReference>
<evidence type="ECO:0000313" key="5">
    <source>
        <dbReference type="EMBL" id="PBK79023.1"/>
    </source>
</evidence>
<feature type="non-terminal residue" evidence="5">
    <location>
        <position position="1"/>
    </location>
</feature>
<name>A0A2H3CSC7_ARMGA</name>
<keyword evidence="1" id="KW-0723">Serine/threonine-protein kinase</keyword>
<feature type="non-terminal residue" evidence="5">
    <location>
        <position position="107"/>
    </location>
</feature>
<feature type="domain" description="Alpha-type protein kinase" evidence="4">
    <location>
        <begin position="1"/>
        <end position="107"/>
    </location>
</feature>
<dbReference type="STRING" id="47427.A0A2H3CSC7"/>
<gene>
    <name evidence="5" type="ORF">ARMGADRAFT_894191</name>
</gene>
<evidence type="ECO:0000256" key="3">
    <source>
        <dbReference type="ARBA" id="ARBA00022777"/>
    </source>
</evidence>
<dbReference type="InterPro" id="IPR011009">
    <property type="entry name" value="Kinase-like_dom_sf"/>
</dbReference>